<accession>A0ABQ0CDT7</accession>
<evidence type="ECO:0000313" key="2">
    <source>
        <dbReference type="EMBL" id="GAB0131592.1"/>
    </source>
</evidence>
<evidence type="ECO:0000256" key="1">
    <source>
        <dbReference type="SAM" id="Coils"/>
    </source>
</evidence>
<dbReference type="EMBL" id="BAAFGZ010000001">
    <property type="protein sequence ID" value="GAB0131592.1"/>
    <property type="molecule type" value="Genomic_DNA"/>
</dbReference>
<organism evidence="2 3">
    <name type="scientific">Epichloe bromicola</name>
    <dbReference type="NCBI Taxonomy" id="79588"/>
    <lineage>
        <taxon>Eukaryota</taxon>
        <taxon>Fungi</taxon>
        <taxon>Dikarya</taxon>
        <taxon>Ascomycota</taxon>
        <taxon>Pezizomycotina</taxon>
        <taxon>Sordariomycetes</taxon>
        <taxon>Hypocreomycetidae</taxon>
        <taxon>Hypocreales</taxon>
        <taxon>Clavicipitaceae</taxon>
        <taxon>Epichloe</taxon>
    </lineage>
</organism>
<keyword evidence="1" id="KW-0175">Coiled coil</keyword>
<proteinExistence type="predicted"/>
<reference evidence="3" key="1">
    <citation type="submission" date="2024-06" db="EMBL/GenBank/DDBJ databases">
        <title>Draft Genome Sequences of Epichloe bromicola Strains Isolated from Elymus ciliaris.</title>
        <authorList>
            <consortium name="Epichloe bromicola genome sequencing consortium"/>
            <person name="Miura A."/>
            <person name="Imano S."/>
            <person name="Ashida A."/>
            <person name="Sato I."/>
            <person name="Chiba S."/>
            <person name="Tanaka A."/>
            <person name="Camagna M."/>
            <person name="Takemoto D."/>
        </authorList>
    </citation>
    <scope>NUCLEOTIDE SEQUENCE [LARGE SCALE GENOMIC DNA]</scope>
    <source>
        <strain evidence="3">DP</strain>
    </source>
</reference>
<comment type="caution">
    <text evidence="2">The sequence shown here is derived from an EMBL/GenBank/DDBJ whole genome shotgun (WGS) entry which is preliminary data.</text>
</comment>
<protein>
    <submittedName>
        <fullName evidence="2">Uncharacterized protein</fullName>
    </submittedName>
</protein>
<sequence length="174" mass="19826">MGAIVQGLLPLPEISMDKIPYKAYRRRCHAQQEEPIDTVESPAAAAPDELIPVAPTGSSEDGIEEIKEPPEGTAVDIAGRIDQVRLGNLESMIKNERDRIDDMFEMIKKTNDNNEKIMSENEQLRTQVKELIVQHDKDKAEIAMRVNRAKRQEQIHVEVIRMLKEQDPELMDID</sequence>
<gene>
    <name evidence="2" type="primary">g56</name>
    <name evidence="2" type="ORF">EsDP_00000056</name>
</gene>
<dbReference type="Proteomes" id="UP001562357">
    <property type="component" value="Unassembled WGS sequence"/>
</dbReference>
<name>A0ABQ0CDT7_9HYPO</name>
<keyword evidence="3" id="KW-1185">Reference proteome</keyword>
<evidence type="ECO:0000313" key="3">
    <source>
        <dbReference type="Proteomes" id="UP001562357"/>
    </source>
</evidence>
<feature type="coiled-coil region" evidence="1">
    <location>
        <begin position="93"/>
        <end position="141"/>
    </location>
</feature>